<dbReference type="PANTHER" id="PTHR48475:SF2">
    <property type="entry name" value="RIBONUCLEASE H"/>
    <property type="match status" value="1"/>
</dbReference>
<dbReference type="Proteomes" id="UP001188597">
    <property type="component" value="Unassembled WGS sequence"/>
</dbReference>
<proteinExistence type="predicted"/>
<dbReference type="AlphaFoldDB" id="A0AA88WGV0"/>
<gene>
    <name evidence="2" type="ORF">RJ639_042010</name>
</gene>
<comment type="caution">
    <text evidence="2">The sequence shown here is derived from an EMBL/GenBank/DDBJ whole genome shotgun (WGS) entry which is preliminary data.</text>
</comment>
<dbReference type="Gene3D" id="3.30.70.270">
    <property type="match status" value="1"/>
</dbReference>
<reference evidence="2" key="1">
    <citation type="submission" date="2022-12" db="EMBL/GenBank/DDBJ databases">
        <title>Draft genome assemblies for two species of Escallonia (Escalloniales).</title>
        <authorList>
            <person name="Chanderbali A."/>
            <person name="Dervinis C."/>
            <person name="Anghel I."/>
            <person name="Soltis D."/>
            <person name="Soltis P."/>
            <person name="Zapata F."/>
        </authorList>
    </citation>
    <scope>NUCLEOTIDE SEQUENCE</scope>
    <source>
        <strain evidence="2">UCBG64.0493</strain>
        <tissue evidence="2">Leaf</tissue>
    </source>
</reference>
<evidence type="ECO:0000313" key="3">
    <source>
        <dbReference type="Proteomes" id="UP001188597"/>
    </source>
</evidence>
<name>A0AA88WGV0_9ASTE</name>
<keyword evidence="3" id="KW-1185">Reference proteome</keyword>
<dbReference type="Gene3D" id="3.30.420.10">
    <property type="entry name" value="Ribonuclease H-like superfamily/Ribonuclease H"/>
    <property type="match status" value="1"/>
</dbReference>
<feature type="domain" description="RNase H type-1" evidence="1">
    <location>
        <begin position="141"/>
        <end position="270"/>
    </location>
</feature>
<evidence type="ECO:0000259" key="1">
    <source>
        <dbReference type="PROSITE" id="PS50879"/>
    </source>
</evidence>
<dbReference type="InterPro" id="IPR012337">
    <property type="entry name" value="RNaseH-like_sf"/>
</dbReference>
<dbReference type="GO" id="GO:0003676">
    <property type="term" value="F:nucleic acid binding"/>
    <property type="evidence" value="ECO:0007669"/>
    <property type="project" value="InterPro"/>
</dbReference>
<accession>A0AA88WGV0</accession>
<dbReference type="SUPFAM" id="SSF56672">
    <property type="entry name" value="DNA/RNA polymerases"/>
    <property type="match status" value="1"/>
</dbReference>
<dbReference type="CDD" id="cd09279">
    <property type="entry name" value="RNase_HI_like"/>
    <property type="match status" value="1"/>
</dbReference>
<protein>
    <recommendedName>
        <fullName evidence="1">RNase H type-1 domain-containing protein</fullName>
    </recommendedName>
</protein>
<dbReference type="InterPro" id="IPR043128">
    <property type="entry name" value="Rev_trsase/Diguanyl_cyclase"/>
</dbReference>
<evidence type="ECO:0000313" key="2">
    <source>
        <dbReference type="EMBL" id="KAK3026883.1"/>
    </source>
</evidence>
<dbReference type="InterPro" id="IPR043502">
    <property type="entry name" value="DNA/RNA_pol_sf"/>
</dbReference>
<dbReference type="PANTHER" id="PTHR48475">
    <property type="entry name" value="RIBONUCLEASE H"/>
    <property type="match status" value="1"/>
</dbReference>
<dbReference type="InterPro" id="IPR041577">
    <property type="entry name" value="RT_RNaseH_2"/>
</dbReference>
<dbReference type="Pfam" id="PF17919">
    <property type="entry name" value="RT_RNaseH_2"/>
    <property type="match status" value="1"/>
</dbReference>
<dbReference type="PROSITE" id="PS50879">
    <property type="entry name" value="RNASE_H_1"/>
    <property type="match status" value="1"/>
</dbReference>
<organism evidence="2 3">
    <name type="scientific">Escallonia herrerae</name>
    <dbReference type="NCBI Taxonomy" id="1293975"/>
    <lineage>
        <taxon>Eukaryota</taxon>
        <taxon>Viridiplantae</taxon>
        <taxon>Streptophyta</taxon>
        <taxon>Embryophyta</taxon>
        <taxon>Tracheophyta</taxon>
        <taxon>Spermatophyta</taxon>
        <taxon>Magnoliopsida</taxon>
        <taxon>eudicotyledons</taxon>
        <taxon>Gunneridae</taxon>
        <taxon>Pentapetalae</taxon>
        <taxon>asterids</taxon>
        <taxon>campanulids</taxon>
        <taxon>Escalloniales</taxon>
        <taxon>Escalloniaceae</taxon>
        <taxon>Escallonia</taxon>
    </lineage>
</organism>
<dbReference type="SUPFAM" id="SSF53098">
    <property type="entry name" value="Ribonuclease H-like"/>
    <property type="match status" value="1"/>
</dbReference>
<dbReference type="Pfam" id="PF13456">
    <property type="entry name" value="RVT_3"/>
    <property type="match status" value="1"/>
</dbReference>
<sequence>MARLTERCLPFFKAIRKAKNFAWTEECQTSFEELKTYLSSPPLLSKPFPGEDLFLYLSVTEVAVSAVLVREGDGVQKPIHYVSKVLLSPEALGRLVNWSVELGEFDIQYKSRTAIKAQALEDFIVECTLPEDPPQLVISEVTDPWNLYVDGSSAAGSSGAEIILISPEGFTIEYAFRFGFQASNNEAEYEALLAGIRLAHALRVDSLSVHSDSQLVVNHVLRDYKARDERMAQYLELVKTSAVKFKHFTIHQIPRDQNTQADALSRLASTEATDVRRSVYLKFLKDPSISSQTEIGVIDQEPCWMDAIIEFLSSGKLPSERHEARNLYVRAARYALVEGVLYKKSFSLPYLRCLRPSESVYALQEVHEGICGQHLGGRTLAQKILR</sequence>
<dbReference type="InterPro" id="IPR002156">
    <property type="entry name" value="RNaseH_domain"/>
</dbReference>
<dbReference type="EMBL" id="JAVXUP010000482">
    <property type="protein sequence ID" value="KAK3026883.1"/>
    <property type="molecule type" value="Genomic_DNA"/>
</dbReference>
<dbReference type="InterPro" id="IPR036397">
    <property type="entry name" value="RNaseH_sf"/>
</dbReference>
<dbReference type="GO" id="GO:0004523">
    <property type="term" value="F:RNA-DNA hybrid ribonuclease activity"/>
    <property type="evidence" value="ECO:0007669"/>
    <property type="project" value="InterPro"/>
</dbReference>